<feature type="transmembrane region" description="Helical" evidence="1">
    <location>
        <begin position="420"/>
        <end position="444"/>
    </location>
</feature>
<name>A0A067K895_JATCU</name>
<protein>
    <recommendedName>
        <fullName evidence="4">Major facilitator superfamily (MFS) profile domain-containing protein</fullName>
    </recommendedName>
</protein>
<feature type="transmembrane region" description="Helical" evidence="1">
    <location>
        <begin position="481"/>
        <end position="500"/>
    </location>
</feature>
<evidence type="ECO:0008006" key="4">
    <source>
        <dbReference type="Google" id="ProtNLM"/>
    </source>
</evidence>
<feature type="transmembrane region" description="Helical" evidence="1">
    <location>
        <begin position="320"/>
        <end position="349"/>
    </location>
</feature>
<dbReference type="PANTHER" id="PTHR37891:SF1">
    <property type="entry name" value="OS06G0113900 PROTEIN"/>
    <property type="match status" value="1"/>
</dbReference>
<feature type="transmembrane region" description="Helical" evidence="1">
    <location>
        <begin position="70"/>
        <end position="92"/>
    </location>
</feature>
<organism evidence="2 3">
    <name type="scientific">Jatropha curcas</name>
    <name type="common">Barbados nut</name>
    <dbReference type="NCBI Taxonomy" id="180498"/>
    <lineage>
        <taxon>Eukaryota</taxon>
        <taxon>Viridiplantae</taxon>
        <taxon>Streptophyta</taxon>
        <taxon>Embryophyta</taxon>
        <taxon>Tracheophyta</taxon>
        <taxon>Spermatophyta</taxon>
        <taxon>Magnoliopsida</taxon>
        <taxon>eudicotyledons</taxon>
        <taxon>Gunneridae</taxon>
        <taxon>Pentapetalae</taxon>
        <taxon>rosids</taxon>
        <taxon>fabids</taxon>
        <taxon>Malpighiales</taxon>
        <taxon>Euphorbiaceae</taxon>
        <taxon>Crotonoideae</taxon>
        <taxon>Jatropheae</taxon>
        <taxon>Jatropha</taxon>
    </lineage>
</organism>
<proteinExistence type="predicted"/>
<dbReference type="SUPFAM" id="SSF103473">
    <property type="entry name" value="MFS general substrate transporter"/>
    <property type="match status" value="1"/>
</dbReference>
<dbReference type="PANTHER" id="PTHR37891">
    <property type="entry name" value="OS06G0113900 PROTEIN"/>
    <property type="match status" value="1"/>
</dbReference>
<dbReference type="InterPro" id="IPR036259">
    <property type="entry name" value="MFS_trans_sf"/>
</dbReference>
<keyword evidence="1" id="KW-0472">Membrane</keyword>
<keyword evidence="3" id="KW-1185">Reference proteome</keyword>
<feature type="transmembrane region" description="Helical" evidence="1">
    <location>
        <begin position="146"/>
        <end position="166"/>
    </location>
</feature>
<keyword evidence="1" id="KW-0812">Transmembrane</keyword>
<dbReference type="Gene3D" id="1.20.1250.20">
    <property type="entry name" value="MFS general substrate transporter like domains"/>
    <property type="match status" value="1"/>
</dbReference>
<evidence type="ECO:0000313" key="3">
    <source>
        <dbReference type="Proteomes" id="UP000027138"/>
    </source>
</evidence>
<keyword evidence="1" id="KW-1133">Transmembrane helix</keyword>
<dbReference type="Proteomes" id="UP000027138">
    <property type="component" value="Unassembled WGS sequence"/>
</dbReference>
<feature type="transmembrane region" description="Helical" evidence="1">
    <location>
        <begin position="248"/>
        <end position="271"/>
    </location>
</feature>
<evidence type="ECO:0000256" key="1">
    <source>
        <dbReference type="SAM" id="Phobius"/>
    </source>
</evidence>
<dbReference type="CDD" id="cd06174">
    <property type="entry name" value="MFS"/>
    <property type="match status" value="1"/>
</dbReference>
<feature type="transmembrane region" description="Helical" evidence="1">
    <location>
        <begin position="361"/>
        <end position="380"/>
    </location>
</feature>
<dbReference type="EMBL" id="KK914789">
    <property type="protein sequence ID" value="KDP28044.1"/>
    <property type="molecule type" value="Genomic_DNA"/>
</dbReference>
<feature type="transmembrane region" description="Helical" evidence="1">
    <location>
        <begin position="392"/>
        <end position="414"/>
    </location>
</feature>
<dbReference type="OrthoDB" id="1869137at2759"/>
<feature type="transmembrane region" description="Helical" evidence="1">
    <location>
        <begin position="277"/>
        <end position="299"/>
    </location>
</feature>
<feature type="transmembrane region" description="Helical" evidence="1">
    <location>
        <begin position="173"/>
        <end position="192"/>
    </location>
</feature>
<dbReference type="AlphaFoldDB" id="A0A067K895"/>
<sequence length="526" mass="56791">MAETSVNEMESNQEPVSMACEIGKNDDSHLMATPDVNNTATKIERAEEIYSSAYTDTLAKPSNREVGFWYLYELCSYFIHNTLVPVLFPLIISQILKLPPEPAGGWTSTHYGSSCTKKEIQLYETLTHRSITLSNSKFSPLEWTSFSWGIGLFLAAPIVGSISTHLDHGHNQLLITAAAIAIGAFFCLPAGFFKVTWIFPPYIAAIVAASIVATASHTRHLGLMIRGFTGPALQTTQFPERSGVSSWLSLYATAAGGIGSAIISTFIYHMLSHGEQFISLWIVSIFSGLIWLAGLPHVLSIEPAPPSANSISSISHFLSIFKYPHAIGSLVLAFLSSFTTMSIFTSAVLYLIGELCFKPSFILYCWLAYFLFPIVSLPLMHPLQQISKANAVKMHLIGFYLSIVTAAVGFYFRGKIWHKGLVLVLAGIQGTSVGVSHAFGRVLLIDCSPQGKEGSFCGWLSWSRALGTCVGYAVASAIPGNVGTCFGIAFFTAIFGALFLNHGNISDLGGAVAAGLVSDLQPETQA</sequence>
<gene>
    <name evidence="2" type="ORF">JCGZ_19742</name>
</gene>
<evidence type="ECO:0000313" key="2">
    <source>
        <dbReference type="EMBL" id="KDP28044.1"/>
    </source>
</evidence>
<reference evidence="2 3" key="1">
    <citation type="journal article" date="2014" name="PLoS ONE">
        <title>Global Analysis of Gene Expression Profiles in Physic Nut (Jatropha curcas L.) Seedlings Exposed to Salt Stress.</title>
        <authorList>
            <person name="Zhang L."/>
            <person name="Zhang C."/>
            <person name="Wu P."/>
            <person name="Chen Y."/>
            <person name="Li M."/>
            <person name="Jiang H."/>
            <person name="Wu G."/>
        </authorList>
    </citation>
    <scope>NUCLEOTIDE SEQUENCE [LARGE SCALE GENOMIC DNA]</scope>
    <source>
        <strain evidence="3">cv. GZQX0401</strain>
        <tissue evidence="2">Young leaves</tissue>
    </source>
</reference>
<accession>A0A067K895</accession>